<feature type="signal peptide" evidence="1">
    <location>
        <begin position="1"/>
        <end position="21"/>
    </location>
</feature>
<dbReference type="AlphaFoldDB" id="A0A1P8WJQ9"/>
<keyword evidence="1" id="KW-0732">Signal</keyword>
<evidence type="ECO:0000313" key="3">
    <source>
        <dbReference type="Proteomes" id="UP000187735"/>
    </source>
</evidence>
<name>A0A1P8WJQ9_9PLAN</name>
<dbReference type="SUPFAM" id="SSF81853">
    <property type="entry name" value="Family 10 polysaccharide lyase"/>
    <property type="match status" value="1"/>
</dbReference>
<dbReference type="EMBL" id="CP017641">
    <property type="protein sequence ID" value="APZ94286.1"/>
    <property type="molecule type" value="Genomic_DNA"/>
</dbReference>
<dbReference type="Pfam" id="PF09492">
    <property type="entry name" value="Pec_lyase"/>
    <property type="match status" value="1"/>
</dbReference>
<protein>
    <submittedName>
        <fullName evidence="2">Pectate lyase</fullName>
    </submittedName>
</protein>
<organism evidence="2 3">
    <name type="scientific">Fuerstiella marisgermanici</name>
    <dbReference type="NCBI Taxonomy" id="1891926"/>
    <lineage>
        <taxon>Bacteria</taxon>
        <taxon>Pseudomonadati</taxon>
        <taxon>Planctomycetota</taxon>
        <taxon>Planctomycetia</taxon>
        <taxon>Planctomycetales</taxon>
        <taxon>Planctomycetaceae</taxon>
        <taxon>Fuerstiella</taxon>
    </lineage>
</organism>
<sequence precursor="true">MRNRALILLIAPSLFVLPFFADQGHAADLREDAVTAIRVVTNYFANDVAVNGGYVYFYSPDLQKRFGEGVASGSQIWVQPPGTPTVGLAFLEAWQATGDAAHLTAATAAAEALVYGQLKSGAWTNSIDFDTNGQTSLYRNGKGRGRNFSTLDDGTSQAAMQLLMQVDKAHEFSHRKIHEAAQVALDALLAAQFSNGAFPQGWDETPVDVKQPIVAAKYPDYEWRTEGRVKEYWDMYTLNDGAAGTIASTLLMAHDVYGADRYDKALRKLGDFLILAQMPAPQPAWAQQYSYTMHPIWARKFEPPAVAGRESQDAIATLMRIYIATGHDKYLKPVGAALQYLKSSALPDGRLSRYYELQTNRPLYMQRSGKVYSLTYDDSRLPKHYGWKVENQTDELQAEYQRLKKAGAVREPESKVSDADVQRIVRTLDKSGRWMSRFDGQRLVGQPKFRMDEEYLSSEVFSRNITALSQWLKQR</sequence>
<evidence type="ECO:0000313" key="2">
    <source>
        <dbReference type="EMBL" id="APZ94286.1"/>
    </source>
</evidence>
<dbReference type="STRING" id="1891926.Fuma_03912"/>
<accession>A0A1P8WJQ9</accession>
<reference evidence="2 3" key="1">
    <citation type="journal article" date="2016" name="Front. Microbiol.">
        <title>Fuerstia marisgermanicae gen. nov., sp. nov., an Unusual Member of the Phylum Planctomycetes from the German Wadden Sea.</title>
        <authorList>
            <person name="Kohn T."/>
            <person name="Heuer A."/>
            <person name="Jogler M."/>
            <person name="Vollmers J."/>
            <person name="Boedeker C."/>
            <person name="Bunk B."/>
            <person name="Rast P."/>
            <person name="Borchert D."/>
            <person name="Glockner I."/>
            <person name="Freese H.M."/>
            <person name="Klenk H.P."/>
            <person name="Overmann J."/>
            <person name="Kaster A.K."/>
            <person name="Rohde M."/>
            <person name="Wiegand S."/>
            <person name="Jogler C."/>
        </authorList>
    </citation>
    <scope>NUCLEOTIDE SEQUENCE [LARGE SCALE GENOMIC DNA]</scope>
    <source>
        <strain evidence="2 3">NH11</strain>
    </source>
</reference>
<keyword evidence="3" id="KW-1185">Reference proteome</keyword>
<gene>
    <name evidence="2" type="ORF">Fuma_03912</name>
</gene>
<dbReference type="InterPro" id="IPR012669">
    <property type="entry name" value="Pectate_lyase"/>
</dbReference>
<keyword evidence="2" id="KW-0456">Lyase</keyword>
<dbReference type="KEGG" id="fmr:Fuma_03912"/>
<feature type="chain" id="PRO_5012636862" evidence="1">
    <location>
        <begin position="22"/>
        <end position="475"/>
    </location>
</feature>
<dbReference type="Gene3D" id="1.50.10.20">
    <property type="match status" value="1"/>
</dbReference>
<dbReference type="Proteomes" id="UP000187735">
    <property type="component" value="Chromosome"/>
</dbReference>
<dbReference type="GO" id="GO:0016829">
    <property type="term" value="F:lyase activity"/>
    <property type="evidence" value="ECO:0007669"/>
    <property type="project" value="UniProtKB-KW"/>
</dbReference>
<evidence type="ECO:0000256" key="1">
    <source>
        <dbReference type="SAM" id="SignalP"/>
    </source>
</evidence>
<dbReference type="OrthoDB" id="9804686at2"/>
<dbReference type="RefSeq" id="WP_077025616.1">
    <property type="nucleotide sequence ID" value="NZ_CP017641.1"/>
</dbReference>
<proteinExistence type="predicted"/>